<dbReference type="SUPFAM" id="SSF103247">
    <property type="entry name" value="TT1751-like"/>
    <property type="match status" value="1"/>
</dbReference>
<dbReference type="Gene3D" id="3.30.310.70">
    <property type="entry name" value="TT1751-like domain"/>
    <property type="match status" value="1"/>
</dbReference>
<keyword evidence="3" id="KW-1185">Reference proteome</keyword>
<sequence length="165" mass="17951">MKTTKQLTVERFSVVSAKSFEDVLRGLEKGIGRPDMRALHQEMDAAASFSAFEKVIHDVVGSADLMEFLRLDLGAAMRKDPEAKAYKIVRIIAGNPLIMKQMVEHVPDAGSYAPVTILVYEDKEGVHLSYDTMASFLAGYGNSAAMEVARSLDAKVTKLLAEAAG</sequence>
<dbReference type="CDD" id="cd14797">
    <property type="entry name" value="DUF302"/>
    <property type="match status" value="1"/>
</dbReference>
<dbReference type="EMBL" id="RSDW01000001">
    <property type="protein sequence ID" value="RSL15806.1"/>
    <property type="molecule type" value="Genomic_DNA"/>
</dbReference>
<dbReference type="Proteomes" id="UP000269669">
    <property type="component" value="Unassembled WGS sequence"/>
</dbReference>
<accession>A0A428MFX6</accession>
<comment type="caution">
    <text evidence="2">The sequence shown here is derived from an EMBL/GenBank/DDBJ whole genome shotgun (WGS) entry which is preliminary data.</text>
</comment>
<dbReference type="Pfam" id="PF03625">
    <property type="entry name" value="DUF302"/>
    <property type="match status" value="1"/>
</dbReference>
<name>A0A428MFX6_9BACT</name>
<dbReference type="InterPro" id="IPR005180">
    <property type="entry name" value="DUF302"/>
</dbReference>
<dbReference type="AlphaFoldDB" id="A0A428MFX6"/>
<dbReference type="InterPro" id="IPR035923">
    <property type="entry name" value="TT1751-like_sf"/>
</dbReference>
<evidence type="ECO:0000259" key="1">
    <source>
        <dbReference type="Pfam" id="PF03625"/>
    </source>
</evidence>
<organism evidence="2 3">
    <name type="scientific">Edaphobacter aggregans</name>
    <dbReference type="NCBI Taxonomy" id="570835"/>
    <lineage>
        <taxon>Bacteria</taxon>
        <taxon>Pseudomonadati</taxon>
        <taxon>Acidobacteriota</taxon>
        <taxon>Terriglobia</taxon>
        <taxon>Terriglobales</taxon>
        <taxon>Acidobacteriaceae</taxon>
        <taxon>Edaphobacter</taxon>
    </lineage>
</organism>
<reference evidence="2 3" key="1">
    <citation type="submission" date="2018-12" db="EMBL/GenBank/DDBJ databases">
        <title>Sequencing of bacterial isolates from soil warming experiment in Harvard Forest, Massachusetts, USA.</title>
        <authorList>
            <person name="Deangelis K."/>
        </authorList>
    </citation>
    <scope>NUCLEOTIDE SEQUENCE [LARGE SCALE GENOMIC DNA]</scope>
    <source>
        <strain evidence="2 3">EB153</strain>
    </source>
</reference>
<evidence type="ECO:0000313" key="2">
    <source>
        <dbReference type="EMBL" id="RSL15806.1"/>
    </source>
</evidence>
<protein>
    <submittedName>
        <fullName evidence="2">Uncharacterized protein DUF302</fullName>
    </submittedName>
</protein>
<feature type="domain" description="DUF302" evidence="1">
    <location>
        <begin position="72"/>
        <end position="131"/>
    </location>
</feature>
<dbReference type="RefSeq" id="WP_221761596.1">
    <property type="nucleotide sequence ID" value="NZ_RSDW01000001.1"/>
</dbReference>
<evidence type="ECO:0000313" key="3">
    <source>
        <dbReference type="Proteomes" id="UP000269669"/>
    </source>
</evidence>
<proteinExistence type="predicted"/>
<gene>
    <name evidence="2" type="ORF">EDE15_1311</name>
</gene>